<evidence type="ECO:0000313" key="2">
    <source>
        <dbReference type="EMBL" id="KAL3756449.1"/>
    </source>
</evidence>
<dbReference type="EMBL" id="JALLBG020000303">
    <property type="protein sequence ID" value="KAL3756449.1"/>
    <property type="molecule type" value="Genomic_DNA"/>
</dbReference>
<name>A0ABD3M146_9STRA</name>
<feature type="transmembrane region" description="Helical" evidence="1">
    <location>
        <begin position="57"/>
        <end position="77"/>
    </location>
</feature>
<keyword evidence="1" id="KW-0812">Transmembrane</keyword>
<reference evidence="2 3" key="1">
    <citation type="submission" date="2024-10" db="EMBL/GenBank/DDBJ databases">
        <title>Updated reference genomes for cyclostephanoid diatoms.</title>
        <authorList>
            <person name="Roberts W.R."/>
            <person name="Alverson A.J."/>
        </authorList>
    </citation>
    <scope>NUCLEOTIDE SEQUENCE [LARGE SCALE GENOMIC DNA]</scope>
    <source>
        <strain evidence="2 3">AJA232-27</strain>
    </source>
</reference>
<proteinExistence type="predicted"/>
<sequence length="91" mass="9978">MRVGRSRTRGKDHALQVKDFGIANAARRPPPARSQSQNQNKILSISNSRWLPSSLDLLPISFLCLASAFCLCFSFSASPLSPLSTLAFLSR</sequence>
<protein>
    <submittedName>
        <fullName evidence="2">Uncharacterized protein</fullName>
    </submittedName>
</protein>
<keyword evidence="3" id="KW-1185">Reference proteome</keyword>
<dbReference type="Proteomes" id="UP001530293">
    <property type="component" value="Unassembled WGS sequence"/>
</dbReference>
<dbReference type="AlphaFoldDB" id="A0ABD3M146"/>
<evidence type="ECO:0000256" key="1">
    <source>
        <dbReference type="SAM" id="Phobius"/>
    </source>
</evidence>
<gene>
    <name evidence="2" type="ORF">ACHAWU_009843</name>
</gene>
<evidence type="ECO:0000313" key="3">
    <source>
        <dbReference type="Proteomes" id="UP001530293"/>
    </source>
</evidence>
<organism evidence="2 3">
    <name type="scientific">Discostella pseudostelligera</name>
    <dbReference type="NCBI Taxonomy" id="259834"/>
    <lineage>
        <taxon>Eukaryota</taxon>
        <taxon>Sar</taxon>
        <taxon>Stramenopiles</taxon>
        <taxon>Ochrophyta</taxon>
        <taxon>Bacillariophyta</taxon>
        <taxon>Coscinodiscophyceae</taxon>
        <taxon>Thalassiosirophycidae</taxon>
        <taxon>Stephanodiscales</taxon>
        <taxon>Stephanodiscaceae</taxon>
        <taxon>Discostella</taxon>
    </lineage>
</organism>
<keyword evidence="1" id="KW-0472">Membrane</keyword>
<comment type="caution">
    <text evidence="2">The sequence shown here is derived from an EMBL/GenBank/DDBJ whole genome shotgun (WGS) entry which is preliminary data.</text>
</comment>
<accession>A0ABD3M146</accession>
<keyword evidence="1" id="KW-1133">Transmembrane helix</keyword>